<accession>A0A225X056</accession>
<reference evidence="3" key="1">
    <citation type="submission" date="2017-03" db="EMBL/GenBank/DDBJ databases">
        <title>Phytopthora megakarya and P. palmivora, two closely related causual agents of cacao black pod achieved similar genome size and gene model numbers by different mechanisms.</title>
        <authorList>
            <person name="Ali S."/>
            <person name="Shao J."/>
            <person name="Larry D.J."/>
            <person name="Kronmiller B."/>
            <person name="Shen D."/>
            <person name="Strem M.D."/>
            <person name="Melnick R.L."/>
            <person name="Guiltinan M.J."/>
            <person name="Tyler B.M."/>
            <person name="Meinhardt L.W."/>
            <person name="Bailey B.A."/>
        </authorList>
    </citation>
    <scope>NUCLEOTIDE SEQUENCE [LARGE SCALE GENOMIC DNA]</scope>
    <source>
        <strain evidence="3">zdho120</strain>
    </source>
</reference>
<dbReference type="OrthoDB" id="126849at2759"/>
<name>A0A225X056_9STRA</name>
<evidence type="ECO:0000313" key="2">
    <source>
        <dbReference type="EMBL" id="OWZ23123.1"/>
    </source>
</evidence>
<sequence>MNSGIFRGLKRVEVENDQAGGERKPGKEPLTFSLYTQLAERTLGLADDGFAHLFLLSQWNLMCRSKSVETLHISHLHSADDSIECLLHKTKTSQEGSGPKDPRHIYANHMQPSCCWILALGMYFASNPSLIPGKLFPGSNQKSRFCKVLGKMLKEITGHINSGVDASGHVEMQRPVNQEQADLLYHFGISKLHFKPSKHPHKQRPERAVTTLRRIRQAIHDADPEARSVPYRKRKRKEH</sequence>
<feature type="compositionally biased region" description="Basic residues" evidence="1">
    <location>
        <begin position="230"/>
        <end position="239"/>
    </location>
</feature>
<evidence type="ECO:0000313" key="3">
    <source>
        <dbReference type="Proteomes" id="UP000198211"/>
    </source>
</evidence>
<protein>
    <submittedName>
        <fullName evidence="2">Uncharacterized protein</fullName>
    </submittedName>
</protein>
<feature type="region of interest" description="Disordered" evidence="1">
    <location>
        <begin position="217"/>
        <end position="239"/>
    </location>
</feature>
<dbReference type="Proteomes" id="UP000198211">
    <property type="component" value="Unassembled WGS sequence"/>
</dbReference>
<dbReference type="AlphaFoldDB" id="A0A225X056"/>
<proteinExistence type="predicted"/>
<comment type="caution">
    <text evidence="2">The sequence shown here is derived from an EMBL/GenBank/DDBJ whole genome shotgun (WGS) entry which is preliminary data.</text>
</comment>
<evidence type="ECO:0000256" key="1">
    <source>
        <dbReference type="SAM" id="MobiDB-lite"/>
    </source>
</evidence>
<keyword evidence="3" id="KW-1185">Reference proteome</keyword>
<dbReference type="EMBL" id="NBNE01000084">
    <property type="protein sequence ID" value="OWZ23123.1"/>
    <property type="molecule type" value="Genomic_DNA"/>
</dbReference>
<organism evidence="2 3">
    <name type="scientific">Phytophthora megakarya</name>
    <dbReference type="NCBI Taxonomy" id="4795"/>
    <lineage>
        <taxon>Eukaryota</taxon>
        <taxon>Sar</taxon>
        <taxon>Stramenopiles</taxon>
        <taxon>Oomycota</taxon>
        <taxon>Peronosporomycetes</taxon>
        <taxon>Peronosporales</taxon>
        <taxon>Peronosporaceae</taxon>
        <taxon>Phytophthora</taxon>
    </lineage>
</organism>
<gene>
    <name evidence="2" type="ORF">PHMEG_0002045</name>
</gene>